<sequence>LQRKEVSFSFTVLILDVVIPYLYNLERQKSVFSSKILSEKVPQNCSFCGSYKVAPQYRLATCKIEKSMSSISDAAICFLINTDAFIDNNKTISQEQISGLVLFSLCENVNVAESLDSAIREADPNGNSTLFTVIRNPFYRFISGYIDKCQKYCELHKNRNLYKVVKYQDGPDARQNFADAMEALLKSVGVPGNHRVVIYNEVMNGKMQHSTAGSSQRLAAEHELLSNDYLMWLLVKLYYNDFLLFYDID</sequence>
<organism evidence="1">
    <name type="scientific">Nippostrongylus brasiliensis</name>
    <name type="common">Rat hookworm</name>
    <dbReference type="NCBI Taxonomy" id="27835"/>
    <lineage>
        <taxon>Eukaryota</taxon>
        <taxon>Metazoa</taxon>
        <taxon>Ecdysozoa</taxon>
        <taxon>Nematoda</taxon>
        <taxon>Chromadorea</taxon>
        <taxon>Rhabditida</taxon>
        <taxon>Rhabditina</taxon>
        <taxon>Rhabditomorpha</taxon>
        <taxon>Strongyloidea</taxon>
        <taxon>Heligmosomidae</taxon>
        <taxon>Nippostrongylus</taxon>
    </lineage>
</organism>
<dbReference type="GO" id="GO:0016020">
    <property type="term" value="C:membrane"/>
    <property type="evidence" value="ECO:0007669"/>
    <property type="project" value="InterPro"/>
</dbReference>
<dbReference type="Pfam" id="PF03567">
    <property type="entry name" value="Sulfotransfer_2"/>
    <property type="match status" value="1"/>
</dbReference>
<dbReference type="OMA" id="NHEMIYE"/>
<dbReference type="GO" id="GO:0050650">
    <property type="term" value="P:chondroitin sulfate proteoglycan biosynthetic process"/>
    <property type="evidence" value="ECO:0007669"/>
    <property type="project" value="InterPro"/>
</dbReference>
<dbReference type="AlphaFoldDB" id="A0A0N4YI93"/>
<reference evidence="1" key="1">
    <citation type="submission" date="2017-02" db="UniProtKB">
        <authorList>
            <consortium name="WormBaseParasite"/>
        </authorList>
    </citation>
    <scope>IDENTIFICATION</scope>
</reference>
<name>A0A0N4YI93_NIPBR</name>
<dbReference type="PANTHER" id="PTHR22900:SF5">
    <property type="entry name" value="PROTEIN CBG14245"/>
    <property type="match status" value="1"/>
</dbReference>
<dbReference type="GO" id="GO:1902884">
    <property type="term" value="P:positive regulation of response to oxidative stress"/>
    <property type="evidence" value="ECO:0007669"/>
    <property type="project" value="InterPro"/>
</dbReference>
<dbReference type="WBParaSite" id="NBR_0001662101-mRNA-1">
    <property type="protein sequence ID" value="NBR_0001662101-mRNA-1"/>
    <property type="gene ID" value="NBR_0001662101"/>
</dbReference>
<dbReference type="PANTHER" id="PTHR22900">
    <property type="entry name" value="PROTEIN CBG14245-RELATED"/>
    <property type="match status" value="1"/>
</dbReference>
<protein>
    <submittedName>
        <fullName evidence="1">Sulfotransfer_1 domain-containing protein</fullName>
    </submittedName>
</protein>
<dbReference type="InterPro" id="IPR007669">
    <property type="entry name" value="Chst-1-like"/>
</dbReference>
<dbReference type="InterPro" id="IPR005331">
    <property type="entry name" value="Sulfotransferase"/>
</dbReference>
<evidence type="ECO:0000313" key="1">
    <source>
        <dbReference type="WBParaSite" id="NBR_0001662101-mRNA-1"/>
    </source>
</evidence>
<proteinExistence type="predicted"/>
<dbReference type="GO" id="GO:0047756">
    <property type="term" value="F:chondroitin 4-sulfotransferase activity"/>
    <property type="evidence" value="ECO:0007669"/>
    <property type="project" value="InterPro"/>
</dbReference>
<accession>A0A0N4YI93</accession>